<dbReference type="GO" id="GO:0046872">
    <property type="term" value="F:metal ion binding"/>
    <property type="evidence" value="ECO:0007669"/>
    <property type="project" value="UniProtKB-KW"/>
</dbReference>
<dbReference type="InterPro" id="IPR017900">
    <property type="entry name" value="4Fe4S_Fe_S_CS"/>
</dbReference>
<dbReference type="InterPro" id="IPR017896">
    <property type="entry name" value="4Fe4S_Fe-S-bd"/>
</dbReference>
<dbReference type="GO" id="GO:0051539">
    <property type="term" value="F:4 iron, 4 sulfur cluster binding"/>
    <property type="evidence" value="ECO:0007669"/>
    <property type="project" value="UniProtKB-KW"/>
</dbReference>
<evidence type="ECO:0000259" key="8">
    <source>
        <dbReference type="PROSITE" id="PS51379"/>
    </source>
</evidence>
<keyword evidence="10" id="KW-1185">Reference proteome</keyword>
<keyword evidence="7" id="KW-0411">Iron-sulfur</keyword>
<dbReference type="GO" id="GO:0016491">
    <property type="term" value="F:oxidoreductase activity"/>
    <property type="evidence" value="ECO:0007669"/>
    <property type="project" value="UniProtKB-ARBA"/>
</dbReference>
<keyword evidence="2" id="KW-0004">4Fe-4S</keyword>
<dbReference type="PROSITE" id="PS51379">
    <property type="entry name" value="4FE4S_FER_2"/>
    <property type="match status" value="1"/>
</dbReference>
<dbReference type="InterPro" id="IPR004017">
    <property type="entry name" value="Cys_rich_dom"/>
</dbReference>
<dbReference type="NCBIfam" id="NF045670">
    <property type="entry name" value="quin_L_LdhH"/>
    <property type="match status" value="1"/>
</dbReference>
<dbReference type="Pfam" id="PF02754">
    <property type="entry name" value="CCG"/>
    <property type="match status" value="2"/>
</dbReference>
<gene>
    <name evidence="9" type="ORF">HMP0721_2473</name>
</gene>
<evidence type="ECO:0000256" key="4">
    <source>
        <dbReference type="ARBA" id="ARBA00022737"/>
    </source>
</evidence>
<feature type="domain" description="4Fe-4S ferredoxin-type" evidence="8">
    <location>
        <begin position="306"/>
        <end position="340"/>
    </location>
</feature>
<dbReference type="PANTHER" id="PTHR47153">
    <property type="entry name" value="LACTATE UTILIZATION PROTEIN B"/>
    <property type="match status" value="1"/>
</dbReference>
<dbReference type="GO" id="GO:0006089">
    <property type="term" value="P:lactate metabolic process"/>
    <property type="evidence" value="ECO:0007669"/>
    <property type="project" value="InterPro"/>
</dbReference>
<evidence type="ECO:0000313" key="9">
    <source>
        <dbReference type="EMBL" id="EFV00474.1"/>
    </source>
</evidence>
<dbReference type="Pfam" id="PF13183">
    <property type="entry name" value="Fer4_8"/>
    <property type="match status" value="1"/>
</dbReference>
<keyword evidence="3" id="KW-0479">Metal-binding</keyword>
<dbReference type="RefSeq" id="WP_006599894.1">
    <property type="nucleotide sequence ID" value="NZ_GL622359.1"/>
</dbReference>
<evidence type="ECO:0000256" key="1">
    <source>
        <dbReference type="ARBA" id="ARBA00022448"/>
    </source>
</evidence>
<evidence type="ECO:0000256" key="6">
    <source>
        <dbReference type="ARBA" id="ARBA00023004"/>
    </source>
</evidence>
<dbReference type="PROSITE" id="PS00198">
    <property type="entry name" value="4FE4S_FER_1"/>
    <property type="match status" value="1"/>
</dbReference>
<dbReference type="Proteomes" id="UP000004754">
    <property type="component" value="Unassembled WGS sequence"/>
</dbReference>
<accession>E6MKD7</accession>
<dbReference type="PANTHER" id="PTHR47153:SF2">
    <property type="entry name" value="LACTATE UTILIZATION PROTEIN B"/>
    <property type="match status" value="1"/>
</dbReference>
<dbReference type="InterPro" id="IPR024185">
    <property type="entry name" value="FTHF_cligase-like_sf"/>
</dbReference>
<dbReference type="eggNOG" id="COG0247">
    <property type="taxonomic scope" value="Bacteria"/>
</dbReference>
<dbReference type="eggNOG" id="COG1139">
    <property type="taxonomic scope" value="Bacteria"/>
</dbReference>
<keyword evidence="6" id="KW-0408">Iron</keyword>
<protein>
    <submittedName>
        <fullName evidence="9">Putative iron-sulfur cluster-binding protein</fullName>
    </submittedName>
</protein>
<sequence>MANEATQENQALKQEIQEALHNKTLGRTLGNFCATYPERRLNSYKGVDFEETQQKIKEVKSYAADHVDEMIEEFTKNCTARGGHVFHAKSTEEATEFVRNLVKEKGVKTIVKSKSMASEEIHMNQVLGDDGITVDETDLGEFIIALDGQTPVHMVMPALYLNKEQVADLFTDYTKEKNEPIISEEVKTARRVMRDKFTHADMGVSGANVAVAETGTVFTMTNEGNGRMVGTLPKTHLYVFGIEKFVKSLSDARYIFKALPRNGTAQRITSYISMYTGATEVCTDKEADTKASKDFHVVILDDPGRREILADKDFREIYNCIRCGACLDVCPAFALLGGHVYGSNVYTGGIGTLLTHFLVSEDRADQIQNICLQCKRCNEVCGGGLHIAEMILKLREKSVAKHQDPVHKFALDAVSDRKLFHSMLRIASVAQAPFTKGQPMIRHLPMFLSGLTEGRSFPEIAKMPLRDIFPTIKQNVPEPKGKIALFAGCLLDFVYVDVAKAVIADLNEVGYLVEMPMDQSCCGCPATNMGDTVNALKTAELNIEAMHAEDYDYIVTACPSCTHQLRLYKTFFEEGTEMQKRAQELSDKSYDFSKLFYMLGGLADEGDGKPVTVTYHDSCHLKRSLHVFEEQRELLKHTKGVNFKEMEECDYCCGFGGSYSVQFPEVAAPLVERKVGHIKDSGADCVAVDCPGCMMQIKGGLDARDVLVDVKHTAEIIAEKRGLV</sequence>
<name>E6MKD7_9FIRM</name>
<evidence type="ECO:0000313" key="10">
    <source>
        <dbReference type="Proteomes" id="UP000004754"/>
    </source>
</evidence>
<keyword evidence="1" id="KW-0813">Transport</keyword>
<evidence type="ECO:0000256" key="3">
    <source>
        <dbReference type="ARBA" id="ARBA00022723"/>
    </source>
</evidence>
<dbReference type="InterPro" id="IPR009051">
    <property type="entry name" value="Helical_ferredxn"/>
</dbReference>
<dbReference type="InterPro" id="IPR003741">
    <property type="entry name" value="LUD_dom"/>
</dbReference>
<dbReference type="Gene3D" id="3.40.50.10420">
    <property type="entry name" value="NagB/RpiA/CoA transferase-like"/>
    <property type="match status" value="1"/>
</dbReference>
<keyword evidence="4" id="KW-0677">Repeat</keyword>
<proteinExistence type="predicted"/>
<dbReference type="EMBL" id="AEQN01000034">
    <property type="protein sequence ID" value="EFV00474.1"/>
    <property type="molecule type" value="Genomic_DNA"/>
</dbReference>
<dbReference type="AlphaFoldDB" id="E6MKD7"/>
<reference evidence="9 10" key="1">
    <citation type="submission" date="2010-12" db="EMBL/GenBank/DDBJ databases">
        <authorList>
            <person name="Muzny D."/>
            <person name="Qin X."/>
            <person name="Deng J."/>
            <person name="Jiang H."/>
            <person name="Liu Y."/>
            <person name="Qu J."/>
            <person name="Song X.-Z."/>
            <person name="Zhang L."/>
            <person name="Thornton R."/>
            <person name="Coyle M."/>
            <person name="Francisco L."/>
            <person name="Jackson L."/>
            <person name="Javaid M."/>
            <person name="Korchina V."/>
            <person name="Kovar C."/>
            <person name="Mata R."/>
            <person name="Mathew T."/>
            <person name="Ngo R."/>
            <person name="Nguyen L."/>
            <person name="Nguyen N."/>
            <person name="Okwuonu G."/>
            <person name="Ongeri F."/>
            <person name="Pham C."/>
            <person name="Simmons D."/>
            <person name="Wilczek-Boney K."/>
            <person name="Hale W."/>
            <person name="Jakkamsetti A."/>
            <person name="Pham P."/>
            <person name="Ruth R."/>
            <person name="San Lucas F."/>
            <person name="Warren J."/>
            <person name="Zhang J."/>
            <person name="Zhao Z."/>
            <person name="Zhou C."/>
            <person name="Zhu D."/>
            <person name="Lee S."/>
            <person name="Bess C."/>
            <person name="Blankenburg K."/>
            <person name="Forbes L."/>
            <person name="Fu Q."/>
            <person name="Gubbala S."/>
            <person name="Hirani K."/>
            <person name="Jayaseelan J.C."/>
            <person name="Lara F."/>
            <person name="Munidasa M."/>
            <person name="Palculict T."/>
            <person name="Patil S."/>
            <person name="Pu L.-L."/>
            <person name="Saada N."/>
            <person name="Tang L."/>
            <person name="Weissenberger G."/>
            <person name="Zhu Y."/>
            <person name="Hemphill L."/>
            <person name="Shang Y."/>
            <person name="Youmans B."/>
            <person name="Ayvaz T."/>
            <person name="Ross M."/>
            <person name="Santibanez J."/>
            <person name="Aqrawi P."/>
            <person name="Gross S."/>
            <person name="Joshi V."/>
            <person name="Fowler G."/>
            <person name="Nazareth L."/>
            <person name="Reid J."/>
            <person name="Worley K."/>
            <person name="Petrosino J."/>
            <person name="Highlander S."/>
            <person name="Gibbs R."/>
        </authorList>
    </citation>
    <scope>NUCLEOTIDE SEQUENCE [LARGE SCALE GENOMIC DNA]</scope>
    <source>
        <strain evidence="9 10">ATCC 23263</strain>
    </source>
</reference>
<evidence type="ECO:0000256" key="7">
    <source>
        <dbReference type="ARBA" id="ARBA00023014"/>
    </source>
</evidence>
<dbReference type="InterPro" id="IPR037171">
    <property type="entry name" value="NagB/RpiA_transferase-like"/>
</dbReference>
<evidence type="ECO:0000256" key="2">
    <source>
        <dbReference type="ARBA" id="ARBA00022485"/>
    </source>
</evidence>
<keyword evidence="5" id="KW-0249">Electron transport</keyword>
<dbReference type="Pfam" id="PF02589">
    <property type="entry name" value="LUD_dom"/>
    <property type="match status" value="1"/>
</dbReference>
<dbReference type="HOGENOM" id="CLU_023081_5_0_9"/>
<evidence type="ECO:0000256" key="5">
    <source>
        <dbReference type="ARBA" id="ARBA00022982"/>
    </source>
</evidence>
<dbReference type="SUPFAM" id="SSF100950">
    <property type="entry name" value="NagB/RpiA/CoA transferase-like"/>
    <property type="match status" value="1"/>
</dbReference>
<dbReference type="Gene3D" id="1.10.1060.10">
    <property type="entry name" value="Alpha-helical ferredoxin"/>
    <property type="match status" value="1"/>
</dbReference>
<dbReference type="OrthoDB" id="5241828at2"/>
<dbReference type="STRING" id="887929.HMP0721_2473"/>
<comment type="caution">
    <text evidence="9">The sequence shown here is derived from an EMBL/GenBank/DDBJ whole genome shotgun (WGS) entry which is preliminary data.</text>
</comment>
<dbReference type="SUPFAM" id="SSF46548">
    <property type="entry name" value="alpha-helical ferredoxin"/>
    <property type="match status" value="1"/>
</dbReference>
<dbReference type="InterPro" id="IPR004452">
    <property type="entry name" value="LutB/LldF"/>
</dbReference>
<organism evidence="9 10">
    <name type="scientific">Pseudoramibacter alactolyticus ATCC 23263</name>
    <dbReference type="NCBI Taxonomy" id="887929"/>
    <lineage>
        <taxon>Bacteria</taxon>
        <taxon>Bacillati</taxon>
        <taxon>Bacillota</taxon>
        <taxon>Clostridia</taxon>
        <taxon>Eubacteriales</taxon>
        <taxon>Eubacteriaceae</taxon>
        <taxon>Pseudoramibacter</taxon>
    </lineage>
</organism>
<dbReference type="InterPro" id="IPR054704">
    <property type="entry name" value="Quin_L_LdhH-like"/>
</dbReference>